<name>A0A0D0C5N1_9AGAR</name>
<dbReference type="AlphaFoldDB" id="A0A0D0C5N1"/>
<reference evidence="1 2" key="1">
    <citation type="submission" date="2014-04" db="EMBL/GenBank/DDBJ databases">
        <title>Evolutionary Origins and Diversification of the Mycorrhizal Mutualists.</title>
        <authorList>
            <consortium name="DOE Joint Genome Institute"/>
            <consortium name="Mycorrhizal Genomics Consortium"/>
            <person name="Kohler A."/>
            <person name="Kuo A."/>
            <person name="Nagy L.G."/>
            <person name="Floudas D."/>
            <person name="Copeland A."/>
            <person name="Barry K.W."/>
            <person name="Cichocki N."/>
            <person name="Veneault-Fourrey C."/>
            <person name="LaButti K."/>
            <person name="Lindquist E.A."/>
            <person name="Lipzen A."/>
            <person name="Lundell T."/>
            <person name="Morin E."/>
            <person name="Murat C."/>
            <person name="Riley R."/>
            <person name="Ohm R."/>
            <person name="Sun H."/>
            <person name="Tunlid A."/>
            <person name="Henrissat B."/>
            <person name="Grigoriev I.V."/>
            <person name="Hibbett D.S."/>
            <person name="Martin F."/>
        </authorList>
    </citation>
    <scope>NUCLEOTIDE SEQUENCE [LARGE SCALE GENOMIC DNA]</scope>
    <source>
        <strain evidence="1 2">FD-317 M1</strain>
    </source>
</reference>
<accession>A0A0D0C5N1</accession>
<sequence length="77" mass="8442">MPQNICARIEWDDESETIVHLPQTRNMITPITTMTILSVPSSGPIVSLDRSPLPALPPITLWAKASTTPDIPSHLQV</sequence>
<evidence type="ECO:0000313" key="1">
    <source>
        <dbReference type="EMBL" id="KIK50003.1"/>
    </source>
</evidence>
<organism evidence="1 2">
    <name type="scientific">Collybiopsis luxurians FD-317 M1</name>
    <dbReference type="NCBI Taxonomy" id="944289"/>
    <lineage>
        <taxon>Eukaryota</taxon>
        <taxon>Fungi</taxon>
        <taxon>Dikarya</taxon>
        <taxon>Basidiomycota</taxon>
        <taxon>Agaricomycotina</taxon>
        <taxon>Agaricomycetes</taxon>
        <taxon>Agaricomycetidae</taxon>
        <taxon>Agaricales</taxon>
        <taxon>Marasmiineae</taxon>
        <taxon>Omphalotaceae</taxon>
        <taxon>Collybiopsis</taxon>
        <taxon>Collybiopsis luxurians</taxon>
    </lineage>
</organism>
<dbReference type="HOGENOM" id="CLU_2638308_0_0_1"/>
<gene>
    <name evidence="1" type="ORF">GYMLUDRAFT_253357</name>
</gene>
<evidence type="ECO:0000313" key="2">
    <source>
        <dbReference type="Proteomes" id="UP000053593"/>
    </source>
</evidence>
<dbReference type="EMBL" id="KN834942">
    <property type="protein sequence ID" value="KIK50003.1"/>
    <property type="molecule type" value="Genomic_DNA"/>
</dbReference>
<dbReference type="Proteomes" id="UP000053593">
    <property type="component" value="Unassembled WGS sequence"/>
</dbReference>
<protein>
    <submittedName>
        <fullName evidence="1">Unplaced genomic scaffold GYMLUscaffold_194, whole genome shotgun sequence</fullName>
    </submittedName>
</protein>
<keyword evidence="2" id="KW-1185">Reference proteome</keyword>
<proteinExistence type="predicted"/>